<keyword evidence="3" id="KW-1185">Reference proteome</keyword>
<protein>
    <submittedName>
        <fullName evidence="2">Uncharacterized protein</fullName>
    </submittedName>
</protein>
<dbReference type="Proteomes" id="UP001234178">
    <property type="component" value="Unassembled WGS sequence"/>
</dbReference>
<comment type="caution">
    <text evidence="2">The sequence shown here is derived from an EMBL/GenBank/DDBJ whole genome shotgun (WGS) entry which is preliminary data.</text>
</comment>
<reference evidence="2 3" key="1">
    <citation type="journal article" date="2023" name="Nucleic Acids Res.">
        <title>The hologenome of Daphnia magna reveals possible DNA methylation and microbiome-mediated evolution of the host genome.</title>
        <authorList>
            <person name="Chaturvedi A."/>
            <person name="Li X."/>
            <person name="Dhandapani V."/>
            <person name="Marshall H."/>
            <person name="Kissane S."/>
            <person name="Cuenca-Cambronero M."/>
            <person name="Asole G."/>
            <person name="Calvet F."/>
            <person name="Ruiz-Romero M."/>
            <person name="Marangio P."/>
            <person name="Guigo R."/>
            <person name="Rago D."/>
            <person name="Mirbahai L."/>
            <person name="Eastwood N."/>
            <person name="Colbourne J.K."/>
            <person name="Zhou J."/>
            <person name="Mallon E."/>
            <person name="Orsini L."/>
        </authorList>
    </citation>
    <scope>NUCLEOTIDE SEQUENCE [LARGE SCALE GENOMIC DNA]</scope>
    <source>
        <strain evidence="2">LRV0_1</strain>
    </source>
</reference>
<feature type="region of interest" description="Disordered" evidence="1">
    <location>
        <begin position="47"/>
        <end position="97"/>
    </location>
</feature>
<gene>
    <name evidence="2" type="ORF">OUZ56_029828</name>
</gene>
<dbReference type="EMBL" id="JAOYFB010000040">
    <property type="protein sequence ID" value="KAK4037799.1"/>
    <property type="molecule type" value="Genomic_DNA"/>
</dbReference>
<accession>A0ABR0B7Y1</accession>
<evidence type="ECO:0000256" key="1">
    <source>
        <dbReference type="SAM" id="MobiDB-lite"/>
    </source>
</evidence>
<sequence length="97" mass="11099">MQRHATLRLLGHAFASLTAKRRENILKFTDPRFQSLLKDPASTSMSAMSYLGYDKGRRQRRQTEKREPFQQLGKRGSSNSSHHSGLWSGRQSKSSFS</sequence>
<evidence type="ECO:0000313" key="3">
    <source>
        <dbReference type="Proteomes" id="UP001234178"/>
    </source>
</evidence>
<feature type="compositionally biased region" description="Low complexity" evidence="1">
    <location>
        <begin position="76"/>
        <end position="89"/>
    </location>
</feature>
<proteinExistence type="predicted"/>
<evidence type="ECO:0000313" key="2">
    <source>
        <dbReference type="EMBL" id="KAK4037799.1"/>
    </source>
</evidence>
<name>A0ABR0B7Y1_9CRUS</name>
<organism evidence="2 3">
    <name type="scientific">Daphnia magna</name>
    <dbReference type="NCBI Taxonomy" id="35525"/>
    <lineage>
        <taxon>Eukaryota</taxon>
        <taxon>Metazoa</taxon>
        <taxon>Ecdysozoa</taxon>
        <taxon>Arthropoda</taxon>
        <taxon>Crustacea</taxon>
        <taxon>Branchiopoda</taxon>
        <taxon>Diplostraca</taxon>
        <taxon>Cladocera</taxon>
        <taxon>Anomopoda</taxon>
        <taxon>Daphniidae</taxon>
        <taxon>Daphnia</taxon>
    </lineage>
</organism>